<dbReference type="EMBL" id="DROP01000048">
    <property type="protein sequence ID" value="HHI88443.1"/>
    <property type="molecule type" value="Genomic_DNA"/>
</dbReference>
<evidence type="ECO:0000256" key="1">
    <source>
        <dbReference type="SAM" id="SignalP"/>
    </source>
</evidence>
<name>A0A7V5NWL6_9PROT</name>
<comment type="caution">
    <text evidence="2">The sequence shown here is derived from an EMBL/GenBank/DDBJ whole genome shotgun (WGS) entry which is preliminary data.</text>
</comment>
<dbReference type="AlphaFoldDB" id="A0A7V5NWL6"/>
<organism evidence="2">
    <name type="scientific">Hellea balneolensis</name>
    <dbReference type="NCBI Taxonomy" id="287478"/>
    <lineage>
        <taxon>Bacteria</taxon>
        <taxon>Pseudomonadati</taxon>
        <taxon>Pseudomonadota</taxon>
        <taxon>Alphaproteobacteria</taxon>
        <taxon>Maricaulales</taxon>
        <taxon>Robiginitomaculaceae</taxon>
        <taxon>Hellea</taxon>
    </lineage>
</organism>
<gene>
    <name evidence="2" type="ORF">ENK01_00685</name>
</gene>
<proteinExistence type="predicted"/>
<keyword evidence="1" id="KW-0732">Signal</keyword>
<evidence type="ECO:0008006" key="3">
    <source>
        <dbReference type="Google" id="ProtNLM"/>
    </source>
</evidence>
<dbReference type="Proteomes" id="UP000885806">
    <property type="component" value="Unassembled WGS sequence"/>
</dbReference>
<accession>A0A7V5NWL6</accession>
<sequence>MKNQKHFLVLALMGTVLIGGCANTAHARPPERGYWRLNPHKCPDLMEDYRERQAMRRDEAVYRGPVDVLEDRLQRREARRDEAVTQCPASAWEWVGPRPRAYWRPRPASVKIYYNPHRHHYYRTGVSGHIVIRF</sequence>
<evidence type="ECO:0000313" key="2">
    <source>
        <dbReference type="EMBL" id="HHI88443.1"/>
    </source>
</evidence>
<dbReference type="PROSITE" id="PS51257">
    <property type="entry name" value="PROKAR_LIPOPROTEIN"/>
    <property type="match status" value="1"/>
</dbReference>
<reference evidence="2" key="1">
    <citation type="journal article" date="2020" name="mSystems">
        <title>Genome- and Community-Level Interaction Insights into Carbon Utilization and Element Cycling Functions of Hydrothermarchaeota in Hydrothermal Sediment.</title>
        <authorList>
            <person name="Zhou Z."/>
            <person name="Liu Y."/>
            <person name="Xu W."/>
            <person name="Pan J."/>
            <person name="Luo Z.H."/>
            <person name="Li M."/>
        </authorList>
    </citation>
    <scope>NUCLEOTIDE SEQUENCE [LARGE SCALE GENOMIC DNA]</scope>
    <source>
        <strain evidence="2">HyVt-538</strain>
    </source>
</reference>
<feature type="chain" id="PRO_5031483899" description="Lipoprotein" evidence="1">
    <location>
        <begin position="28"/>
        <end position="134"/>
    </location>
</feature>
<protein>
    <recommendedName>
        <fullName evidence="3">Lipoprotein</fullName>
    </recommendedName>
</protein>
<feature type="signal peptide" evidence="1">
    <location>
        <begin position="1"/>
        <end position="27"/>
    </location>
</feature>